<comment type="caution">
    <text evidence="2">The sequence shown here is derived from an EMBL/GenBank/DDBJ whole genome shotgun (WGS) entry which is preliminary data.</text>
</comment>
<evidence type="ECO:0000313" key="4">
    <source>
        <dbReference type="Proteomes" id="UP001472677"/>
    </source>
</evidence>
<accession>A0ABR2ANY8</accession>
<name>A0ABR2ANY8_9ROSI</name>
<feature type="region of interest" description="Disordered" evidence="1">
    <location>
        <begin position="32"/>
        <end position="67"/>
    </location>
</feature>
<dbReference type="EMBL" id="JBBPBM010000446">
    <property type="protein sequence ID" value="KAK8495319.1"/>
    <property type="molecule type" value="Genomic_DNA"/>
</dbReference>
<gene>
    <name evidence="3" type="ORF">V6N12_037114</name>
    <name evidence="2" type="ORF">V6N12_073950</name>
</gene>
<proteinExistence type="predicted"/>
<sequence length="67" mass="7153">MVPTETEPYDVSSSCLSLAEKKTKVRTDFGVKGNEGVKGCGGGKRKSKNVTGLRPPSPMKDCLPINQ</sequence>
<evidence type="ECO:0000313" key="2">
    <source>
        <dbReference type="EMBL" id="KAK8494884.1"/>
    </source>
</evidence>
<organism evidence="2 4">
    <name type="scientific">Hibiscus sabdariffa</name>
    <name type="common">roselle</name>
    <dbReference type="NCBI Taxonomy" id="183260"/>
    <lineage>
        <taxon>Eukaryota</taxon>
        <taxon>Viridiplantae</taxon>
        <taxon>Streptophyta</taxon>
        <taxon>Embryophyta</taxon>
        <taxon>Tracheophyta</taxon>
        <taxon>Spermatophyta</taxon>
        <taxon>Magnoliopsida</taxon>
        <taxon>eudicotyledons</taxon>
        <taxon>Gunneridae</taxon>
        <taxon>Pentapetalae</taxon>
        <taxon>rosids</taxon>
        <taxon>malvids</taxon>
        <taxon>Malvales</taxon>
        <taxon>Malvaceae</taxon>
        <taxon>Malvoideae</taxon>
        <taxon>Hibiscus</taxon>
    </lineage>
</organism>
<evidence type="ECO:0000256" key="1">
    <source>
        <dbReference type="SAM" id="MobiDB-lite"/>
    </source>
</evidence>
<protein>
    <submittedName>
        <fullName evidence="2">Uncharacterized protein</fullName>
    </submittedName>
</protein>
<evidence type="ECO:0000313" key="3">
    <source>
        <dbReference type="EMBL" id="KAK8495319.1"/>
    </source>
</evidence>
<reference evidence="2 4" key="1">
    <citation type="journal article" date="2024" name="G3 (Bethesda)">
        <title>Genome assembly of Hibiscus sabdariffa L. provides insights into metabolisms of medicinal natural products.</title>
        <authorList>
            <person name="Kim T."/>
        </authorList>
    </citation>
    <scope>NUCLEOTIDE SEQUENCE [LARGE SCALE GENOMIC DNA]</scope>
    <source>
        <strain evidence="2">TK-2024</strain>
        <tissue evidence="2">Old leaves</tissue>
    </source>
</reference>
<dbReference type="Proteomes" id="UP001472677">
    <property type="component" value="Unassembled WGS sequence"/>
</dbReference>
<keyword evidence="4" id="KW-1185">Reference proteome</keyword>
<dbReference type="EMBL" id="JBBPBM010000493">
    <property type="protein sequence ID" value="KAK8494884.1"/>
    <property type="molecule type" value="Genomic_DNA"/>
</dbReference>